<evidence type="ECO:0000313" key="2">
    <source>
        <dbReference type="Proteomes" id="UP000515152"/>
    </source>
</evidence>
<dbReference type="RefSeq" id="XP_042562664.1">
    <property type="nucleotide sequence ID" value="XM_042706730.1"/>
</dbReference>
<feature type="domain" description="Hydantoinase/oxoprolinase N-terminal" evidence="1">
    <location>
        <begin position="10"/>
        <end position="202"/>
    </location>
</feature>
<dbReference type="InterPro" id="IPR008040">
    <property type="entry name" value="Hydant_A_N"/>
</dbReference>
<dbReference type="GO" id="GO:0005829">
    <property type="term" value="C:cytosol"/>
    <property type="evidence" value="ECO:0007669"/>
    <property type="project" value="TreeGrafter"/>
</dbReference>
<evidence type="ECO:0000313" key="4">
    <source>
        <dbReference type="RefSeq" id="XP_042562665.1"/>
    </source>
</evidence>
<organism evidence="2 4">
    <name type="scientific">Clupea harengus</name>
    <name type="common">Atlantic herring</name>
    <dbReference type="NCBI Taxonomy" id="7950"/>
    <lineage>
        <taxon>Eukaryota</taxon>
        <taxon>Metazoa</taxon>
        <taxon>Chordata</taxon>
        <taxon>Craniata</taxon>
        <taxon>Vertebrata</taxon>
        <taxon>Euteleostomi</taxon>
        <taxon>Actinopterygii</taxon>
        <taxon>Neopterygii</taxon>
        <taxon>Teleostei</taxon>
        <taxon>Clupei</taxon>
        <taxon>Clupeiformes</taxon>
        <taxon>Clupeoidei</taxon>
        <taxon>Clupeidae</taxon>
        <taxon>Clupea</taxon>
    </lineage>
</organism>
<accession>A0A8M1KJC9</accession>
<evidence type="ECO:0000313" key="3">
    <source>
        <dbReference type="RefSeq" id="XP_042562664.1"/>
    </source>
</evidence>
<protein>
    <submittedName>
        <fullName evidence="3 4">5-oxoprolinase-like</fullName>
    </submittedName>
</protein>
<dbReference type="RefSeq" id="XP_042562665.1">
    <property type="nucleotide sequence ID" value="XM_042706731.1"/>
</dbReference>
<dbReference type="PANTHER" id="PTHR11365:SF2">
    <property type="entry name" value="5-OXOPROLINASE"/>
    <property type="match status" value="1"/>
</dbReference>
<dbReference type="Pfam" id="PF05378">
    <property type="entry name" value="Hydant_A_N"/>
    <property type="match status" value="1"/>
</dbReference>
<gene>
    <name evidence="3 4" type="primary">LOC122131992</name>
</gene>
<dbReference type="OrthoDB" id="3643at2759"/>
<dbReference type="GO" id="GO:0006749">
    <property type="term" value="P:glutathione metabolic process"/>
    <property type="evidence" value="ECO:0007669"/>
    <property type="project" value="TreeGrafter"/>
</dbReference>
<name>A0A8M1KJC9_CLUHA</name>
<dbReference type="Proteomes" id="UP000515152">
    <property type="component" value="Unplaced"/>
</dbReference>
<proteinExistence type="predicted"/>
<dbReference type="GO" id="GO:0017168">
    <property type="term" value="F:5-oxoprolinase (ATP-hydrolyzing) activity"/>
    <property type="evidence" value="ECO:0007669"/>
    <property type="project" value="TreeGrafter"/>
</dbReference>
<reference evidence="3 4" key="1">
    <citation type="submission" date="2025-04" db="UniProtKB">
        <authorList>
            <consortium name="RefSeq"/>
        </authorList>
    </citation>
    <scope>IDENTIFICATION</scope>
</reference>
<dbReference type="KEGG" id="char:122131992"/>
<sequence length="213" mass="23989">MAETHGKFDFAIDRGGTFTDVFAHLPDGRERVLKLLSHDPQNYKDAPTEGIRRVLEQATGRDFPRDQPVDTSLIGWIRMGTTVATNALLERQGERTALLVTRGFRDLLHIGTQARPGLFDLEISMPEVLYEEVIEVDERVVLKRDGCQLPRKESKRTVTGSTGDSLEVWRELDTQQVEKDLKGVLARGITSLAVLLLHSYTYVRGARDETELS</sequence>
<dbReference type="GeneID" id="122131992"/>
<keyword evidence="2" id="KW-1185">Reference proteome</keyword>
<dbReference type="AlphaFoldDB" id="A0A8M1KJC9"/>
<dbReference type="PANTHER" id="PTHR11365">
    <property type="entry name" value="5-OXOPROLINASE RELATED"/>
    <property type="match status" value="1"/>
</dbReference>
<evidence type="ECO:0000259" key="1">
    <source>
        <dbReference type="Pfam" id="PF05378"/>
    </source>
</evidence>
<dbReference type="InterPro" id="IPR045079">
    <property type="entry name" value="Oxoprolinase-like"/>
</dbReference>